<dbReference type="Gene3D" id="3.15.10.30">
    <property type="entry name" value="Haemolymph juvenile hormone binding protein"/>
    <property type="match status" value="1"/>
</dbReference>
<dbReference type="EnsemblMetazoa" id="RPRC011984-RA">
    <property type="protein sequence ID" value="RPRC011984-PA"/>
    <property type="gene ID" value="RPRC011984"/>
</dbReference>
<proteinExistence type="predicted"/>
<dbReference type="PANTHER" id="PTHR11008:SF32">
    <property type="entry name" value="CIRCADIAN CLOCK-CONTROLLED PROTEIN DAYWAKE-RELATED"/>
    <property type="match status" value="1"/>
</dbReference>
<sequence>MESKVLFLVLFIGVVCWTAPARSMNKLPVFLKSCKLDKNFDNCMMKNGNLAIPTLAKGDAKWKIPVLDPLKVPSVSISESSAKSIALNITLNDLEIYGLKESKLVAS</sequence>
<evidence type="ECO:0000313" key="1">
    <source>
        <dbReference type="EnsemblMetazoa" id="RPRC011984-PA"/>
    </source>
</evidence>
<keyword evidence="2" id="KW-1185">Reference proteome</keyword>
<dbReference type="InterPro" id="IPR010562">
    <property type="entry name" value="Haemolymph_juvenile_hormone-bd"/>
</dbReference>
<dbReference type="InParanoid" id="T1I6R2"/>
<dbReference type="OMA" id="CWTAPAR"/>
<dbReference type="Proteomes" id="UP000015103">
    <property type="component" value="Unassembled WGS sequence"/>
</dbReference>
<dbReference type="Pfam" id="PF06585">
    <property type="entry name" value="JHBP"/>
    <property type="match status" value="1"/>
</dbReference>
<dbReference type="VEuPathDB" id="VectorBase:RPRC011984"/>
<evidence type="ECO:0000313" key="2">
    <source>
        <dbReference type="Proteomes" id="UP000015103"/>
    </source>
</evidence>
<dbReference type="AlphaFoldDB" id="T1I6R2"/>
<dbReference type="STRING" id="13249.T1I6R2"/>
<dbReference type="HOGENOM" id="CLU_2216544_0_0_1"/>
<dbReference type="EMBL" id="ACPB03000871">
    <property type="status" value="NOT_ANNOTATED_CDS"/>
    <property type="molecule type" value="Genomic_DNA"/>
</dbReference>
<accession>T1I6R2</accession>
<protein>
    <submittedName>
        <fullName evidence="1">Uncharacterized protein</fullName>
    </submittedName>
</protein>
<organism evidence="1 2">
    <name type="scientific">Rhodnius prolixus</name>
    <name type="common">Triatomid bug</name>
    <dbReference type="NCBI Taxonomy" id="13249"/>
    <lineage>
        <taxon>Eukaryota</taxon>
        <taxon>Metazoa</taxon>
        <taxon>Ecdysozoa</taxon>
        <taxon>Arthropoda</taxon>
        <taxon>Hexapoda</taxon>
        <taxon>Insecta</taxon>
        <taxon>Pterygota</taxon>
        <taxon>Neoptera</taxon>
        <taxon>Paraneoptera</taxon>
        <taxon>Hemiptera</taxon>
        <taxon>Heteroptera</taxon>
        <taxon>Panheteroptera</taxon>
        <taxon>Cimicomorpha</taxon>
        <taxon>Reduviidae</taxon>
        <taxon>Triatominae</taxon>
        <taxon>Rhodnius</taxon>
    </lineage>
</organism>
<dbReference type="InterPro" id="IPR038606">
    <property type="entry name" value="To_sf"/>
</dbReference>
<dbReference type="PANTHER" id="PTHR11008">
    <property type="entry name" value="PROTEIN TAKEOUT-LIKE PROTEIN"/>
    <property type="match status" value="1"/>
</dbReference>
<dbReference type="GO" id="GO:0005615">
    <property type="term" value="C:extracellular space"/>
    <property type="evidence" value="ECO:0007669"/>
    <property type="project" value="TreeGrafter"/>
</dbReference>
<name>T1I6R2_RHOPR</name>
<reference evidence="1" key="1">
    <citation type="submission" date="2015-05" db="UniProtKB">
        <authorList>
            <consortium name="EnsemblMetazoa"/>
        </authorList>
    </citation>
    <scope>IDENTIFICATION</scope>
</reference>